<evidence type="ECO:0000256" key="2">
    <source>
        <dbReference type="ARBA" id="ARBA00023125"/>
    </source>
</evidence>
<dbReference type="Gene3D" id="1.20.120.530">
    <property type="entry name" value="GntR ligand-binding domain-like"/>
    <property type="match status" value="1"/>
</dbReference>
<keyword evidence="2" id="KW-0238">DNA-binding</keyword>
<dbReference type="GeneID" id="55592693"/>
<dbReference type="InterPro" id="IPR000524">
    <property type="entry name" value="Tscrpt_reg_HTH_GntR"/>
</dbReference>
<dbReference type="Pfam" id="PF07729">
    <property type="entry name" value="FCD"/>
    <property type="match status" value="1"/>
</dbReference>
<dbReference type="GO" id="GO:0003677">
    <property type="term" value="F:DNA binding"/>
    <property type="evidence" value="ECO:0007669"/>
    <property type="project" value="UniProtKB-KW"/>
</dbReference>
<dbReference type="PANTHER" id="PTHR43537:SF39">
    <property type="entry name" value="HTH-TYPE TRANSCRIPTIONAL REGULATOR MCBR"/>
    <property type="match status" value="1"/>
</dbReference>
<organism evidence="5">
    <name type="scientific">Brucella pinnipedialis M292/94/1</name>
    <dbReference type="NCBI Taxonomy" id="520462"/>
    <lineage>
        <taxon>Bacteria</taxon>
        <taxon>Pseudomonadati</taxon>
        <taxon>Pseudomonadota</taxon>
        <taxon>Alphaproteobacteria</taxon>
        <taxon>Hyphomicrobiales</taxon>
        <taxon>Brucellaceae</taxon>
        <taxon>Brucella/Ochrobactrum group</taxon>
        <taxon>Brucella</taxon>
    </lineage>
</organism>
<dbReference type="RefSeq" id="WP_004687024.1">
    <property type="nucleotide sequence ID" value="NZ_EQ999534.1"/>
</dbReference>
<dbReference type="SMART" id="SM00345">
    <property type="entry name" value="HTH_GNTR"/>
    <property type="match status" value="1"/>
</dbReference>
<dbReference type="InterPro" id="IPR008920">
    <property type="entry name" value="TF_FadR/GntR_C"/>
</dbReference>
<dbReference type="GO" id="GO:0003700">
    <property type="term" value="F:DNA-binding transcription factor activity"/>
    <property type="evidence" value="ECO:0007669"/>
    <property type="project" value="InterPro"/>
</dbReference>
<reference evidence="5" key="1">
    <citation type="submission" date="2009-01" db="EMBL/GenBank/DDBJ databases">
        <title>The Genome Sequence of Brucella pinnipedialis M292/94/1.</title>
        <authorList>
            <consortium name="The Broad Institute Genome Sequencing Platform"/>
            <person name="Ward D."/>
            <person name="Young S.K."/>
            <person name="Kodira C.D."/>
            <person name="Zeng Q."/>
            <person name="Koehrsen M."/>
            <person name="Alvarado L."/>
            <person name="Berlin A."/>
            <person name="Borenstein D."/>
            <person name="Chen Z."/>
            <person name="Engels R."/>
            <person name="Freedman E."/>
            <person name="Gellesch M."/>
            <person name="Goldberg J."/>
            <person name="Griggs A."/>
            <person name="Gujja S."/>
            <person name="Heiman D."/>
            <person name="Hepburn T."/>
            <person name="Howarth C."/>
            <person name="Jen D."/>
            <person name="Larson L."/>
            <person name="Lewis B."/>
            <person name="Mehta T."/>
            <person name="Park D."/>
            <person name="Pearson M."/>
            <person name="Roberts A."/>
            <person name="Saif S."/>
            <person name="Shea T."/>
            <person name="Shenoy N."/>
            <person name="Sisk P."/>
            <person name="Stolte C."/>
            <person name="Sykes S."/>
            <person name="Walk T."/>
            <person name="White J."/>
            <person name="Yandava C."/>
            <person name="Whatmore A.M."/>
            <person name="Perrett L.L."/>
            <person name="O'Callaghan D."/>
            <person name="Nusbaum C."/>
            <person name="Galagan J."/>
            <person name="Birren B."/>
        </authorList>
    </citation>
    <scope>NUCLEOTIDE SEQUENCE [LARGE SCALE GENOMIC DNA]</scope>
    <source>
        <strain evidence="5">M292/94/1</strain>
    </source>
</reference>
<dbReference type="PANTHER" id="PTHR43537">
    <property type="entry name" value="TRANSCRIPTIONAL REGULATOR, GNTR FAMILY"/>
    <property type="match status" value="1"/>
</dbReference>
<sequence length="243" mass="27930">MMSDIEQPSRENDKGVGPVARDSLTGLVYNNLRQALMEGRFWPGHRFKIRELAAAMNVSETPIREALMQLVRGRALEMQAGKSIIVAHMTAKQYIELRTVRLFLEGLAAEHATTRISEADIDRIEVVHEELIRAEQEGRWPDAVRANWQFHRGLYDASELPEVLAILDDIWMRNGPLLNFHYPDAPPTYPKEHQHLAVLKYLRQRRPDKVRESIQADMMEGGQNLVRLLEKSGGTRFMPQRAE</sequence>
<feature type="domain" description="HTH gntR-type" evidence="4">
    <location>
        <begin position="22"/>
        <end position="89"/>
    </location>
</feature>
<dbReference type="InterPro" id="IPR036388">
    <property type="entry name" value="WH-like_DNA-bd_sf"/>
</dbReference>
<gene>
    <name evidence="5" type="ORF">BALG_01883</name>
</gene>
<dbReference type="SUPFAM" id="SSF46785">
    <property type="entry name" value="Winged helix' DNA-binding domain"/>
    <property type="match status" value="1"/>
</dbReference>
<protein>
    <submittedName>
        <fullName evidence="5">Transcriptional regulatory protein</fullName>
    </submittedName>
</protein>
<keyword evidence="3" id="KW-0804">Transcription</keyword>
<accession>A0A0E1WUN7</accession>
<keyword evidence="1" id="KW-0805">Transcription regulation</keyword>
<dbReference type="HOGENOM" id="CLU_017584_5_4_5"/>
<dbReference type="InterPro" id="IPR011711">
    <property type="entry name" value="GntR_C"/>
</dbReference>
<dbReference type="PROSITE" id="PS50949">
    <property type="entry name" value="HTH_GNTR"/>
    <property type="match status" value="1"/>
</dbReference>
<name>A0A0E1WUN7_9HYPH</name>
<dbReference type="EMBL" id="EQ999534">
    <property type="protein sequence ID" value="EEZ28530.1"/>
    <property type="molecule type" value="Genomic_DNA"/>
</dbReference>
<dbReference type="AlphaFoldDB" id="A0A0E1WUN7"/>
<evidence type="ECO:0000256" key="1">
    <source>
        <dbReference type="ARBA" id="ARBA00023015"/>
    </source>
</evidence>
<dbReference type="SMART" id="SM00895">
    <property type="entry name" value="FCD"/>
    <property type="match status" value="1"/>
</dbReference>
<dbReference type="SUPFAM" id="SSF48008">
    <property type="entry name" value="GntR ligand-binding domain-like"/>
    <property type="match status" value="1"/>
</dbReference>
<proteinExistence type="predicted"/>
<dbReference type="Proteomes" id="UP000004659">
    <property type="component" value="Unassembled WGS sequence"/>
</dbReference>
<dbReference type="Gene3D" id="1.10.10.10">
    <property type="entry name" value="Winged helix-like DNA-binding domain superfamily/Winged helix DNA-binding domain"/>
    <property type="match status" value="1"/>
</dbReference>
<dbReference type="InterPro" id="IPR036390">
    <property type="entry name" value="WH_DNA-bd_sf"/>
</dbReference>
<evidence type="ECO:0000313" key="5">
    <source>
        <dbReference type="EMBL" id="EEZ28530.1"/>
    </source>
</evidence>
<evidence type="ECO:0000256" key="3">
    <source>
        <dbReference type="ARBA" id="ARBA00023163"/>
    </source>
</evidence>
<dbReference type="Pfam" id="PF00392">
    <property type="entry name" value="GntR"/>
    <property type="match status" value="1"/>
</dbReference>
<evidence type="ECO:0000259" key="4">
    <source>
        <dbReference type="PROSITE" id="PS50949"/>
    </source>
</evidence>